<dbReference type="AlphaFoldDB" id="A0A4Y2THK8"/>
<protein>
    <submittedName>
        <fullName evidence="2">Uncharacterized protein</fullName>
    </submittedName>
</protein>
<gene>
    <name evidence="2" type="ORF">AVEN_189961_1</name>
</gene>
<evidence type="ECO:0000313" key="2">
    <source>
        <dbReference type="EMBL" id="GBN98936.1"/>
    </source>
</evidence>
<reference evidence="2 3" key="1">
    <citation type="journal article" date="2019" name="Sci. Rep.">
        <title>Orb-weaving spider Araneus ventricosus genome elucidates the spidroin gene catalogue.</title>
        <authorList>
            <person name="Kono N."/>
            <person name="Nakamura H."/>
            <person name="Ohtoshi R."/>
            <person name="Moran D.A.P."/>
            <person name="Shinohara A."/>
            <person name="Yoshida Y."/>
            <person name="Fujiwara M."/>
            <person name="Mori M."/>
            <person name="Tomita M."/>
            <person name="Arakawa K."/>
        </authorList>
    </citation>
    <scope>NUCLEOTIDE SEQUENCE [LARGE SCALE GENOMIC DNA]</scope>
</reference>
<comment type="caution">
    <text evidence="2">The sequence shown here is derived from an EMBL/GenBank/DDBJ whole genome shotgun (WGS) entry which is preliminary data.</text>
</comment>
<feature type="region of interest" description="Disordered" evidence="1">
    <location>
        <begin position="67"/>
        <end position="89"/>
    </location>
</feature>
<proteinExistence type="predicted"/>
<organism evidence="2 3">
    <name type="scientific">Araneus ventricosus</name>
    <name type="common">Orbweaver spider</name>
    <name type="synonym">Epeira ventricosa</name>
    <dbReference type="NCBI Taxonomy" id="182803"/>
    <lineage>
        <taxon>Eukaryota</taxon>
        <taxon>Metazoa</taxon>
        <taxon>Ecdysozoa</taxon>
        <taxon>Arthropoda</taxon>
        <taxon>Chelicerata</taxon>
        <taxon>Arachnida</taxon>
        <taxon>Araneae</taxon>
        <taxon>Araneomorphae</taxon>
        <taxon>Entelegynae</taxon>
        <taxon>Araneoidea</taxon>
        <taxon>Araneidae</taxon>
        <taxon>Araneus</taxon>
    </lineage>
</organism>
<dbReference type="Proteomes" id="UP000499080">
    <property type="component" value="Unassembled WGS sequence"/>
</dbReference>
<sequence length="99" mass="11064">MDLSRFGSPSVFDMHAEYLKPFDAEIINVANERPSFEWGPLGPCPYAARCSGLKILCHHPISPIKETQPADMEERATKGRSAISDFPGGWDRYSCFSQV</sequence>
<accession>A0A4Y2THK8</accession>
<dbReference type="EMBL" id="BGPR01028018">
    <property type="protein sequence ID" value="GBN98936.1"/>
    <property type="molecule type" value="Genomic_DNA"/>
</dbReference>
<evidence type="ECO:0000313" key="3">
    <source>
        <dbReference type="Proteomes" id="UP000499080"/>
    </source>
</evidence>
<keyword evidence="3" id="KW-1185">Reference proteome</keyword>
<evidence type="ECO:0000256" key="1">
    <source>
        <dbReference type="SAM" id="MobiDB-lite"/>
    </source>
</evidence>
<name>A0A4Y2THK8_ARAVE</name>